<reference evidence="2" key="1">
    <citation type="submission" date="2021-03" db="EMBL/GenBank/DDBJ databases">
        <title>Antimicrobial resistance genes in bacteria isolated from Japanese honey, and their potential for conferring macrolide and lincosamide resistance in the American foulbrood pathogen Paenibacillus larvae.</title>
        <authorList>
            <person name="Okamoto M."/>
            <person name="Kumagai M."/>
            <person name="Kanamori H."/>
            <person name="Takamatsu D."/>
        </authorList>
    </citation>
    <scope>NUCLEOTIDE SEQUENCE</scope>
    <source>
        <strain evidence="2">J41TS4</strain>
    </source>
</reference>
<keyword evidence="3" id="KW-1185">Reference proteome</keyword>
<dbReference type="AlphaFoldDB" id="A0A919Y0G3"/>
<protein>
    <recommendedName>
        <fullName evidence="1">IrrE N-terminal-like domain-containing protein</fullName>
    </recommendedName>
</protein>
<dbReference type="Pfam" id="PF06114">
    <property type="entry name" value="Peptidase_M78"/>
    <property type="match status" value="1"/>
</dbReference>
<evidence type="ECO:0000313" key="2">
    <source>
        <dbReference type="EMBL" id="GIO42319.1"/>
    </source>
</evidence>
<evidence type="ECO:0000313" key="3">
    <source>
        <dbReference type="Proteomes" id="UP000678895"/>
    </source>
</evidence>
<gene>
    <name evidence="2" type="ORF">J41TS4_20770</name>
</gene>
<accession>A0A919Y0G3</accession>
<dbReference type="RefSeq" id="WP_301627091.1">
    <property type="nucleotide sequence ID" value="NZ_BORS01000006.1"/>
</dbReference>
<name>A0A919Y0G3_9BACL</name>
<dbReference type="Gene3D" id="1.10.10.2910">
    <property type="match status" value="1"/>
</dbReference>
<feature type="domain" description="IrrE N-terminal-like" evidence="1">
    <location>
        <begin position="56"/>
        <end position="148"/>
    </location>
</feature>
<evidence type="ECO:0000259" key="1">
    <source>
        <dbReference type="Pfam" id="PF06114"/>
    </source>
</evidence>
<sequence length="160" mass="18528">MNLEQHINKLLDYLGILYPHQIDIEAIAYACKAEVFPTPIRSHCIPHPTKSGWSGLYINEQLPLPEWRQAVAHELCHHVLHVASHLEISKLHIQRHEIQASHFAEYLLVPLHMINHDDIAHINYINEGIRWIAEEFIVPLDLAKNRWSMFNSLCALGGER</sequence>
<proteinExistence type="predicted"/>
<comment type="caution">
    <text evidence="2">The sequence shown here is derived from an EMBL/GenBank/DDBJ whole genome shotgun (WGS) entry which is preliminary data.</text>
</comment>
<organism evidence="2 3">
    <name type="scientific">Paenibacillus apis</name>
    <dbReference type="NCBI Taxonomy" id="1792174"/>
    <lineage>
        <taxon>Bacteria</taxon>
        <taxon>Bacillati</taxon>
        <taxon>Bacillota</taxon>
        <taxon>Bacilli</taxon>
        <taxon>Bacillales</taxon>
        <taxon>Paenibacillaceae</taxon>
        <taxon>Paenibacillus</taxon>
    </lineage>
</organism>
<dbReference type="EMBL" id="BORS01000006">
    <property type="protein sequence ID" value="GIO42319.1"/>
    <property type="molecule type" value="Genomic_DNA"/>
</dbReference>
<dbReference type="Proteomes" id="UP000678895">
    <property type="component" value="Unassembled WGS sequence"/>
</dbReference>
<dbReference type="InterPro" id="IPR010359">
    <property type="entry name" value="IrrE_HExxH"/>
</dbReference>